<accession>A0A8I0GCS0</accession>
<sequence>MLQVFSCDIKTGEILAELPTRPSGDVTRALMTTTTASFSLPIADPACPRDWLGYTAPWRVVFVLASDDGRIWWAGIPTARTFNAASEKVEISASSLEAYLGRRYVPARRFDRTDQADIAAWLVSSTLDAGIPIEIDAPATGVLRDREYTTDEAGTVLQRLTDLSGVIDGPEWWIETAWATPGERSRIKHVFHVGYPRIGVAATRPQAVFEIPGGLLDLKLEERWGESEAATLVVVSGEGEGETKPISSDHVALKQEWAGYPRLEVRQQAQNVTEMATLEAKAEKTLARLSTGTRVLSLSQALDASPRLGVDWDMGDDVRIIANTPALTLDEVLRLVGWSVDPEGTKVTPIVASLSEPSEDKGIENR</sequence>
<evidence type="ECO:0000313" key="1">
    <source>
        <dbReference type="EMBL" id="MBD3689881.1"/>
    </source>
</evidence>
<proteinExistence type="predicted"/>
<dbReference type="Proteomes" id="UP000627538">
    <property type="component" value="Unassembled WGS sequence"/>
</dbReference>
<name>A0A8I0GCS0_9ACTO</name>
<comment type="caution">
    <text evidence="1">The sequence shown here is derived from an EMBL/GenBank/DDBJ whole genome shotgun (WGS) entry which is preliminary data.</text>
</comment>
<dbReference type="EMBL" id="JACRUO010000001">
    <property type="protein sequence ID" value="MBD3689881.1"/>
    <property type="molecule type" value="Genomic_DNA"/>
</dbReference>
<reference evidence="1 2" key="1">
    <citation type="submission" date="2020-08" db="EMBL/GenBank/DDBJ databases">
        <title>Winkia gen. nov., sp. nov., isolated from faeces of the Anser albifrons in China.</title>
        <authorList>
            <person name="Liu Q."/>
        </authorList>
    </citation>
    <scope>NUCLEOTIDE SEQUENCE [LARGE SCALE GENOMIC DNA]</scope>
    <source>
        <strain evidence="1 2">C62</strain>
    </source>
</reference>
<protein>
    <recommendedName>
        <fullName evidence="3">Minor tail protein</fullName>
    </recommendedName>
</protein>
<dbReference type="AlphaFoldDB" id="A0A8I0GCS0"/>
<gene>
    <name evidence="1" type="ORF">H8R10_06540</name>
</gene>
<evidence type="ECO:0008006" key="3">
    <source>
        <dbReference type="Google" id="ProtNLM"/>
    </source>
</evidence>
<organism evidence="1 2">
    <name type="scientific">Nanchangia anserum</name>
    <dbReference type="NCBI Taxonomy" id="2692125"/>
    <lineage>
        <taxon>Bacteria</taxon>
        <taxon>Bacillati</taxon>
        <taxon>Actinomycetota</taxon>
        <taxon>Actinomycetes</taxon>
        <taxon>Actinomycetales</taxon>
        <taxon>Actinomycetaceae</taxon>
        <taxon>Nanchangia</taxon>
    </lineage>
</organism>
<keyword evidence="2" id="KW-1185">Reference proteome</keyword>
<dbReference type="RefSeq" id="WP_191071901.1">
    <property type="nucleotide sequence ID" value="NZ_JACRUO010000001.1"/>
</dbReference>
<evidence type="ECO:0000313" key="2">
    <source>
        <dbReference type="Proteomes" id="UP000627538"/>
    </source>
</evidence>